<gene>
    <name evidence="6" type="ORF">SAMN05216571_11011</name>
</gene>
<feature type="domain" description="Sulfatase N-terminal" evidence="4">
    <location>
        <begin position="6"/>
        <end position="345"/>
    </location>
</feature>
<evidence type="ECO:0000256" key="3">
    <source>
        <dbReference type="ARBA" id="ARBA00022801"/>
    </source>
</evidence>
<organism evidence="6 7">
    <name type="scientific">Onishia taeanensis</name>
    <dbReference type="NCBI Taxonomy" id="284577"/>
    <lineage>
        <taxon>Bacteria</taxon>
        <taxon>Pseudomonadati</taxon>
        <taxon>Pseudomonadota</taxon>
        <taxon>Gammaproteobacteria</taxon>
        <taxon>Oceanospirillales</taxon>
        <taxon>Halomonadaceae</taxon>
        <taxon>Onishia</taxon>
    </lineage>
</organism>
<dbReference type="SUPFAM" id="SSF53649">
    <property type="entry name" value="Alkaline phosphatase-like"/>
    <property type="match status" value="1"/>
</dbReference>
<dbReference type="Pfam" id="PF00884">
    <property type="entry name" value="Sulfatase"/>
    <property type="match status" value="1"/>
</dbReference>
<name>A0A1G7TDK4_9GAMM</name>
<proteinExistence type="inferred from homology"/>
<dbReference type="RefSeq" id="WP_092526692.1">
    <property type="nucleotide sequence ID" value="NZ_FNCI01000010.1"/>
</dbReference>
<keyword evidence="3" id="KW-0378">Hydrolase</keyword>
<dbReference type="InterPro" id="IPR017850">
    <property type="entry name" value="Alkaline_phosphatase_core_sf"/>
</dbReference>
<dbReference type="PANTHER" id="PTHR45953:SF1">
    <property type="entry name" value="IDURONATE 2-SULFATASE"/>
    <property type="match status" value="1"/>
</dbReference>
<keyword evidence="2" id="KW-0479">Metal-binding</keyword>
<dbReference type="PROSITE" id="PS00523">
    <property type="entry name" value="SULFATASE_1"/>
    <property type="match status" value="1"/>
</dbReference>
<feature type="domain" description="Choline sulfatase enzyme C-terminal" evidence="5">
    <location>
        <begin position="450"/>
        <end position="502"/>
    </location>
</feature>
<sequence length="510" mass="58194">MSDKKPNILFLMADQMAAPSLAFYGHPVTKTPHLSRLAEEGVVFDSAYCNSPLCAPSRFTLMAGQLPSRIGGFDNAAELAADTPTFAHYLRDAGYLTALTGKMHFCGPDQLHGFEERLTSDIYPADFGWFVDWENVEERPSYYHNMSSVTQAGPCVRSNQLDFDDEVTFRAQRFLYDYARSDRERPFCLTVSLTHPHDPYTIPQEYWDRYDHDEIDMPKVPYSRELMDPHSKRLRQVYQCDEDTISDAQIRNARHAYYGAISYVDDQLGKVLTALRESGLEENTIIVFSGDHGDMLGERGLWYKMSWFEGSARVPMIVHAPGRFTPGRVKQSVSTMDLLPTFAEWGNDGQAPQYAVPIDGRSLNPHLTGTGGHDEIIGEYCGEGAIAPLLMIRRGRYKFVHSTPDPDQLFDLEADPQELTNLAEDPEHQDQCKQFRDEIASRWDLEQLHQDVLDSQRRRKLVARANMKGKVTPWDHQPFFDASVQYMRNTIDLDDLEARSRFPRVGTERA</sequence>
<evidence type="ECO:0000256" key="2">
    <source>
        <dbReference type="ARBA" id="ARBA00022723"/>
    </source>
</evidence>
<evidence type="ECO:0000259" key="5">
    <source>
        <dbReference type="Pfam" id="PF12411"/>
    </source>
</evidence>
<dbReference type="EMBL" id="FNCI01000010">
    <property type="protein sequence ID" value="SDG33396.1"/>
    <property type="molecule type" value="Genomic_DNA"/>
</dbReference>
<evidence type="ECO:0000256" key="1">
    <source>
        <dbReference type="ARBA" id="ARBA00008779"/>
    </source>
</evidence>
<dbReference type="InterPro" id="IPR025863">
    <property type="entry name" value="Choline_sulf_C_dom"/>
</dbReference>
<evidence type="ECO:0000259" key="4">
    <source>
        <dbReference type="Pfam" id="PF00884"/>
    </source>
</evidence>
<dbReference type="Pfam" id="PF12411">
    <property type="entry name" value="Choline_sulf_C"/>
    <property type="match status" value="1"/>
</dbReference>
<dbReference type="InterPro" id="IPR000917">
    <property type="entry name" value="Sulfatase_N"/>
</dbReference>
<dbReference type="OrthoDB" id="9803751at2"/>
<dbReference type="FunFam" id="3.40.720.10:FF:000032">
    <property type="entry name" value="Choline sulfatase"/>
    <property type="match status" value="1"/>
</dbReference>
<dbReference type="GO" id="GO:0005737">
    <property type="term" value="C:cytoplasm"/>
    <property type="evidence" value="ECO:0007669"/>
    <property type="project" value="TreeGrafter"/>
</dbReference>
<dbReference type="Proteomes" id="UP000198641">
    <property type="component" value="Unassembled WGS sequence"/>
</dbReference>
<dbReference type="GO" id="GO:0008484">
    <property type="term" value="F:sulfuric ester hydrolase activity"/>
    <property type="evidence" value="ECO:0007669"/>
    <property type="project" value="TreeGrafter"/>
</dbReference>
<dbReference type="InterPro" id="IPR024607">
    <property type="entry name" value="Sulfatase_CS"/>
</dbReference>
<dbReference type="STRING" id="284577.SAMN05216571_11011"/>
<protein>
    <submittedName>
        <fullName evidence="6">Choline-sulfatase</fullName>
    </submittedName>
</protein>
<dbReference type="NCBIfam" id="TIGR03417">
    <property type="entry name" value="chol_sulfatase"/>
    <property type="match status" value="1"/>
</dbReference>
<dbReference type="Gene3D" id="3.40.720.10">
    <property type="entry name" value="Alkaline Phosphatase, subunit A"/>
    <property type="match status" value="1"/>
</dbReference>
<dbReference type="PANTHER" id="PTHR45953">
    <property type="entry name" value="IDURONATE 2-SULFATASE"/>
    <property type="match status" value="1"/>
</dbReference>
<dbReference type="GO" id="GO:0046872">
    <property type="term" value="F:metal ion binding"/>
    <property type="evidence" value="ECO:0007669"/>
    <property type="project" value="UniProtKB-KW"/>
</dbReference>
<evidence type="ECO:0000313" key="6">
    <source>
        <dbReference type="EMBL" id="SDG33396.1"/>
    </source>
</evidence>
<accession>A0A1G7TDK4</accession>
<comment type="similarity">
    <text evidence="1">Belongs to the sulfatase family.</text>
</comment>
<dbReference type="InterPro" id="IPR017785">
    <property type="entry name" value="Choline-sulfatase"/>
</dbReference>
<keyword evidence="7" id="KW-1185">Reference proteome</keyword>
<evidence type="ECO:0000313" key="7">
    <source>
        <dbReference type="Proteomes" id="UP000198641"/>
    </source>
</evidence>
<dbReference type="CDD" id="cd16032">
    <property type="entry name" value="choline-sulfatase"/>
    <property type="match status" value="1"/>
</dbReference>
<dbReference type="AlphaFoldDB" id="A0A1G7TDK4"/>
<reference evidence="6 7" key="1">
    <citation type="submission" date="2016-10" db="EMBL/GenBank/DDBJ databases">
        <authorList>
            <person name="de Groot N.N."/>
        </authorList>
    </citation>
    <scope>NUCLEOTIDE SEQUENCE [LARGE SCALE GENOMIC DNA]</scope>
    <source>
        <strain evidence="6 7">BH539</strain>
    </source>
</reference>